<evidence type="ECO:0008006" key="2">
    <source>
        <dbReference type="Google" id="ProtNLM"/>
    </source>
</evidence>
<sequence length="103" mass="11762">MAKSGSRPTHDLERIKSAFSTRKSLNITGSALRDAASLGYGSEEIIAVIQSIEPDHFHKTMPSEKRPGLWQDVYRVPDREMELYVKFTSDTVTEFKLLSFKER</sequence>
<dbReference type="HOGENOM" id="CLU_161157_1_0_5"/>
<dbReference type="STRING" id="316055.RPE_4142"/>
<dbReference type="GO" id="GO:0009372">
    <property type="term" value="P:quorum sensing"/>
    <property type="evidence" value="ECO:0007669"/>
    <property type="project" value="InterPro"/>
</dbReference>
<gene>
    <name evidence="1" type="ordered locus">RPE_4142</name>
</gene>
<dbReference type="CDD" id="cd12869">
    <property type="entry name" value="MqsR"/>
    <property type="match status" value="1"/>
</dbReference>
<protein>
    <recommendedName>
        <fullName evidence="2">Type II toxin-antitoxin system MqsR family toxin</fullName>
    </recommendedName>
</protein>
<dbReference type="KEGG" id="rpe:RPE_4142"/>
<organism evidence="1">
    <name type="scientific">Rhodopseudomonas palustris (strain BisA53)</name>
    <dbReference type="NCBI Taxonomy" id="316055"/>
    <lineage>
        <taxon>Bacteria</taxon>
        <taxon>Pseudomonadati</taxon>
        <taxon>Pseudomonadota</taxon>
        <taxon>Alphaproteobacteria</taxon>
        <taxon>Hyphomicrobiales</taxon>
        <taxon>Nitrobacteraceae</taxon>
        <taxon>Rhodopseudomonas</taxon>
    </lineage>
</organism>
<dbReference type="OrthoDB" id="1666895at2"/>
<name>Q07J17_RHOP5</name>
<dbReference type="Gene3D" id="3.30.2310.40">
    <property type="match status" value="1"/>
</dbReference>
<dbReference type="eggNOG" id="ENOG5032TA0">
    <property type="taxonomic scope" value="Bacteria"/>
</dbReference>
<proteinExistence type="predicted"/>
<dbReference type="EMBL" id="CP000463">
    <property type="protein sequence ID" value="ABJ08067.1"/>
    <property type="molecule type" value="Genomic_DNA"/>
</dbReference>
<reference evidence="1" key="1">
    <citation type="submission" date="2006-09" db="EMBL/GenBank/DDBJ databases">
        <title>Complete sequence of Rhodopseudomonas palustris BisA53.</title>
        <authorList>
            <consortium name="US DOE Joint Genome Institute"/>
            <person name="Copeland A."/>
            <person name="Lucas S."/>
            <person name="Lapidus A."/>
            <person name="Barry K."/>
            <person name="Detter J.C."/>
            <person name="Glavina del Rio T."/>
            <person name="Hammon N."/>
            <person name="Israni S."/>
            <person name="Dalin E."/>
            <person name="Tice H."/>
            <person name="Pitluck S."/>
            <person name="Chain P."/>
            <person name="Malfatti S."/>
            <person name="Shin M."/>
            <person name="Vergez L."/>
            <person name="Schmutz J."/>
            <person name="Larimer F."/>
            <person name="Land M."/>
            <person name="Hauser L."/>
            <person name="Pelletier D.A."/>
            <person name="Kyrpides N."/>
            <person name="Kim E."/>
            <person name="Harwood C.S."/>
            <person name="Oda Y."/>
            <person name="Richardson P."/>
        </authorList>
    </citation>
    <scope>NUCLEOTIDE SEQUENCE [LARGE SCALE GENOMIC DNA]</scope>
    <source>
        <strain evidence="1">BisA53</strain>
    </source>
</reference>
<evidence type="ECO:0000313" key="1">
    <source>
        <dbReference type="EMBL" id="ABJ08067.1"/>
    </source>
</evidence>
<dbReference type="AlphaFoldDB" id="Q07J17"/>
<dbReference type="InterPro" id="IPR038493">
    <property type="entry name" value="MqsR_sf"/>
</dbReference>
<dbReference type="Pfam" id="PF15723">
    <property type="entry name" value="MqsR_toxin"/>
    <property type="match status" value="1"/>
</dbReference>
<dbReference type="GO" id="GO:0017148">
    <property type="term" value="P:negative regulation of translation"/>
    <property type="evidence" value="ECO:0007669"/>
    <property type="project" value="InterPro"/>
</dbReference>
<accession>Q07J17</accession>
<dbReference type="InterPro" id="IPR031451">
    <property type="entry name" value="MqsR_toxin"/>
</dbReference>
<dbReference type="GO" id="GO:0044010">
    <property type="term" value="P:single-species biofilm formation"/>
    <property type="evidence" value="ECO:0007669"/>
    <property type="project" value="InterPro"/>
</dbReference>